<organism evidence="6 7">
    <name type="scientific">Stylonychia lemnae</name>
    <name type="common">Ciliate</name>
    <dbReference type="NCBI Taxonomy" id="5949"/>
    <lineage>
        <taxon>Eukaryota</taxon>
        <taxon>Sar</taxon>
        <taxon>Alveolata</taxon>
        <taxon>Ciliophora</taxon>
        <taxon>Intramacronucleata</taxon>
        <taxon>Spirotrichea</taxon>
        <taxon>Stichotrichia</taxon>
        <taxon>Sporadotrichida</taxon>
        <taxon>Oxytrichidae</taxon>
        <taxon>Stylonychinae</taxon>
        <taxon>Stylonychia</taxon>
    </lineage>
</organism>
<dbReference type="SUPFAM" id="SSF54001">
    <property type="entry name" value="Cysteine proteinases"/>
    <property type="match status" value="1"/>
</dbReference>
<keyword evidence="6" id="KW-0378">Hydrolase</keyword>
<keyword evidence="2" id="KW-0865">Zymogen</keyword>
<evidence type="ECO:0000256" key="3">
    <source>
        <dbReference type="ARBA" id="ARBA00023157"/>
    </source>
</evidence>
<dbReference type="InterPro" id="IPR039417">
    <property type="entry name" value="Peptidase_C1A_papain-like"/>
</dbReference>
<dbReference type="InterPro" id="IPR025660">
    <property type="entry name" value="Pept_his_AS"/>
</dbReference>
<dbReference type="Gene3D" id="3.90.70.10">
    <property type="entry name" value="Cysteine proteinases"/>
    <property type="match status" value="1"/>
</dbReference>
<dbReference type="PRINTS" id="PR00705">
    <property type="entry name" value="PAPAIN"/>
</dbReference>
<dbReference type="Pfam" id="PF08246">
    <property type="entry name" value="Inhibitor_I29"/>
    <property type="match status" value="1"/>
</dbReference>
<keyword evidence="3" id="KW-1015">Disulfide bond</keyword>
<dbReference type="InterPro" id="IPR000668">
    <property type="entry name" value="Peptidase_C1A_C"/>
</dbReference>
<protein>
    <submittedName>
        <fullName evidence="6">Cysteine protease</fullName>
    </submittedName>
</protein>
<evidence type="ECO:0000313" key="6">
    <source>
        <dbReference type="EMBL" id="CDW83109.1"/>
    </source>
</evidence>
<dbReference type="SMART" id="SM00645">
    <property type="entry name" value="Pept_C1"/>
    <property type="match status" value="1"/>
</dbReference>
<dbReference type="SMART" id="SM00848">
    <property type="entry name" value="Inhibitor_I29"/>
    <property type="match status" value="1"/>
</dbReference>
<feature type="domain" description="Cathepsin propeptide inhibitor" evidence="5">
    <location>
        <begin position="34"/>
        <end position="90"/>
    </location>
</feature>
<reference evidence="6 7" key="1">
    <citation type="submission" date="2014-06" db="EMBL/GenBank/DDBJ databases">
        <authorList>
            <person name="Swart Estienne"/>
        </authorList>
    </citation>
    <scope>NUCLEOTIDE SEQUENCE [LARGE SCALE GENOMIC DNA]</scope>
    <source>
        <strain evidence="6 7">130c</strain>
    </source>
</reference>
<dbReference type="Pfam" id="PF00112">
    <property type="entry name" value="Peptidase_C1"/>
    <property type="match status" value="1"/>
</dbReference>
<dbReference type="OrthoDB" id="190265at2759"/>
<dbReference type="GO" id="GO:0008234">
    <property type="term" value="F:cysteine-type peptidase activity"/>
    <property type="evidence" value="ECO:0007669"/>
    <property type="project" value="InterPro"/>
</dbReference>
<evidence type="ECO:0000256" key="1">
    <source>
        <dbReference type="ARBA" id="ARBA00008455"/>
    </source>
</evidence>
<evidence type="ECO:0000313" key="7">
    <source>
        <dbReference type="Proteomes" id="UP000039865"/>
    </source>
</evidence>
<dbReference type="InterPro" id="IPR013128">
    <property type="entry name" value="Peptidase_C1A"/>
</dbReference>
<evidence type="ECO:0000256" key="2">
    <source>
        <dbReference type="ARBA" id="ARBA00023145"/>
    </source>
</evidence>
<dbReference type="PROSITE" id="PS00639">
    <property type="entry name" value="THIOL_PROTEASE_HIS"/>
    <property type="match status" value="1"/>
</dbReference>
<dbReference type="InterPro" id="IPR038765">
    <property type="entry name" value="Papain-like_cys_pep_sf"/>
</dbReference>
<proteinExistence type="inferred from homology"/>
<dbReference type="PROSITE" id="PS00139">
    <property type="entry name" value="THIOL_PROTEASE_CYS"/>
    <property type="match status" value="1"/>
</dbReference>
<evidence type="ECO:0000259" key="4">
    <source>
        <dbReference type="SMART" id="SM00645"/>
    </source>
</evidence>
<dbReference type="OMA" id="NGNCNTI"/>
<feature type="domain" description="Peptidase C1A papain C-terminal" evidence="4">
    <location>
        <begin position="123"/>
        <end position="332"/>
    </location>
</feature>
<sequence>MISGVILFIFDQKQHSEYQLQLLAKEDAQNKVDFTNYLSKFNKNYLDLKTFTQKMATFIENKKQITTLNSKLKDFRLEQNIFSDWSNQEYQSILGLSAPTDIPKFNKTKQNWLISSTVKKLSIPKQLDWRFSNIITQVKNQGRCGSCYAFSSIASFESLLILNNRAKYQEIDLSEQQIIDCTRQYSNLGCRGGDVSKVFEYLMQIKVQNESTYPYIKKVNPKCLYSELNGFFFEDPDDIVEIVSKQPVTAGIDASSIYFKNYKNGIITSTKCGAQNNHSVLIIGYGTLDQIDYWIVKNSYGIRWGENGFARIQRTAGRDGICGLNKYIAYPILN</sequence>
<dbReference type="Proteomes" id="UP000039865">
    <property type="component" value="Unassembled WGS sequence"/>
</dbReference>
<dbReference type="EMBL" id="CCKQ01011538">
    <property type="protein sequence ID" value="CDW83109.1"/>
    <property type="molecule type" value="Genomic_DNA"/>
</dbReference>
<name>A0A078ALK9_STYLE</name>
<comment type="similarity">
    <text evidence="1">Belongs to the peptidase C1 family.</text>
</comment>
<keyword evidence="6" id="KW-0645">Protease</keyword>
<dbReference type="InterPro" id="IPR000169">
    <property type="entry name" value="Pept_cys_AS"/>
</dbReference>
<dbReference type="GO" id="GO:0006508">
    <property type="term" value="P:proteolysis"/>
    <property type="evidence" value="ECO:0007669"/>
    <property type="project" value="UniProtKB-KW"/>
</dbReference>
<dbReference type="PANTHER" id="PTHR12411">
    <property type="entry name" value="CYSTEINE PROTEASE FAMILY C1-RELATED"/>
    <property type="match status" value="1"/>
</dbReference>
<dbReference type="AlphaFoldDB" id="A0A078ALK9"/>
<dbReference type="InParanoid" id="A0A078ALK9"/>
<evidence type="ECO:0000259" key="5">
    <source>
        <dbReference type="SMART" id="SM00848"/>
    </source>
</evidence>
<dbReference type="InterPro" id="IPR013201">
    <property type="entry name" value="Prot_inhib_I29"/>
</dbReference>
<dbReference type="CDD" id="cd02248">
    <property type="entry name" value="Peptidase_C1A"/>
    <property type="match status" value="1"/>
</dbReference>
<gene>
    <name evidence="6" type="primary">Contig15222.g16215</name>
    <name evidence="6" type="ORF">STYLEM_12148</name>
</gene>
<accession>A0A078ALK9</accession>
<keyword evidence="7" id="KW-1185">Reference proteome</keyword>